<dbReference type="FunFam" id="1.25.40.10:FF:000017">
    <property type="entry name" value="NADPH oxidase regulator NoxR"/>
    <property type="match status" value="1"/>
</dbReference>
<gene>
    <name evidence="10" type="ORF">M378DRAFT_1053312</name>
</gene>
<dbReference type="PROSITE" id="PS51745">
    <property type="entry name" value="PB1"/>
    <property type="match status" value="1"/>
</dbReference>
<dbReference type="InterPro" id="IPR000270">
    <property type="entry name" value="PB1_dom"/>
</dbReference>
<evidence type="ECO:0000256" key="2">
    <source>
        <dbReference type="ARBA" id="ARBA00008051"/>
    </source>
</evidence>
<comment type="subcellular location">
    <subcellularLocation>
        <location evidence="1">Cytoplasm</location>
    </subcellularLocation>
</comment>
<dbReference type="PANTHER" id="PTHR15175">
    <property type="entry name" value="NEUTROPHIL CYTOSOLIC FACTOR 2, NEUTROPHIL NADPH OXIDASE FACTOR 2"/>
    <property type="match status" value="1"/>
</dbReference>
<dbReference type="SUPFAM" id="SSF48452">
    <property type="entry name" value="TPR-like"/>
    <property type="match status" value="1"/>
</dbReference>
<dbReference type="SMART" id="SM00666">
    <property type="entry name" value="PB1"/>
    <property type="match status" value="1"/>
</dbReference>
<evidence type="ECO:0000256" key="5">
    <source>
        <dbReference type="ARBA" id="ARBA00022737"/>
    </source>
</evidence>
<accession>A0A0C2X0D8</accession>
<evidence type="ECO:0000259" key="9">
    <source>
        <dbReference type="PROSITE" id="PS51745"/>
    </source>
</evidence>
<keyword evidence="3" id="KW-0728">SH3 domain</keyword>
<evidence type="ECO:0000313" key="11">
    <source>
        <dbReference type="Proteomes" id="UP000054549"/>
    </source>
</evidence>
<dbReference type="PANTHER" id="PTHR15175:SF0">
    <property type="entry name" value="SH3 DOMAIN-CONTAINING PROTEIN C23A1.17"/>
    <property type="match status" value="1"/>
</dbReference>
<protein>
    <recommendedName>
        <fullName evidence="9">PB1 domain-containing protein</fullName>
    </recommendedName>
</protein>
<dbReference type="Gene3D" id="3.10.20.90">
    <property type="entry name" value="Phosphatidylinositol 3-kinase Catalytic Subunit, Chain A, domain 1"/>
    <property type="match status" value="1"/>
</dbReference>
<feature type="region of interest" description="Disordered" evidence="8">
    <location>
        <begin position="358"/>
        <end position="419"/>
    </location>
</feature>
<keyword evidence="11" id="KW-1185">Reference proteome</keyword>
<feature type="repeat" description="TPR" evidence="7">
    <location>
        <begin position="36"/>
        <end position="69"/>
    </location>
</feature>
<dbReference type="Gene3D" id="1.25.40.10">
    <property type="entry name" value="Tetratricopeptide repeat domain"/>
    <property type="match status" value="1"/>
</dbReference>
<dbReference type="InterPro" id="IPR051864">
    <property type="entry name" value="NCF2_NOXA1"/>
</dbReference>
<keyword evidence="5" id="KW-0677">Repeat</keyword>
<dbReference type="AlphaFoldDB" id="A0A0C2X0D8"/>
<dbReference type="SMART" id="SM00028">
    <property type="entry name" value="TPR"/>
    <property type="match status" value="2"/>
</dbReference>
<proteinExistence type="inferred from homology"/>
<reference evidence="10 11" key="1">
    <citation type="submission" date="2014-04" db="EMBL/GenBank/DDBJ databases">
        <title>Evolutionary Origins and Diversification of the Mycorrhizal Mutualists.</title>
        <authorList>
            <consortium name="DOE Joint Genome Institute"/>
            <consortium name="Mycorrhizal Genomics Consortium"/>
            <person name="Kohler A."/>
            <person name="Kuo A."/>
            <person name="Nagy L.G."/>
            <person name="Floudas D."/>
            <person name="Copeland A."/>
            <person name="Barry K.W."/>
            <person name="Cichocki N."/>
            <person name="Veneault-Fourrey C."/>
            <person name="LaButti K."/>
            <person name="Lindquist E.A."/>
            <person name="Lipzen A."/>
            <person name="Lundell T."/>
            <person name="Morin E."/>
            <person name="Murat C."/>
            <person name="Riley R."/>
            <person name="Ohm R."/>
            <person name="Sun H."/>
            <person name="Tunlid A."/>
            <person name="Henrissat B."/>
            <person name="Grigoriev I.V."/>
            <person name="Hibbett D.S."/>
            <person name="Martin F."/>
        </authorList>
    </citation>
    <scope>NUCLEOTIDE SEQUENCE [LARGE SCALE GENOMIC DNA]</scope>
    <source>
        <strain evidence="10 11">Koide BX008</strain>
    </source>
</reference>
<feature type="compositionally biased region" description="Low complexity" evidence="8">
    <location>
        <begin position="365"/>
        <end position="377"/>
    </location>
</feature>
<dbReference type="EMBL" id="KN818269">
    <property type="protein sequence ID" value="KIL62586.1"/>
    <property type="molecule type" value="Genomic_DNA"/>
</dbReference>
<evidence type="ECO:0000256" key="6">
    <source>
        <dbReference type="ARBA" id="ARBA00022803"/>
    </source>
</evidence>
<organism evidence="10 11">
    <name type="scientific">Amanita muscaria (strain Koide BX008)</name>
    <dbReference type="NCBI Taxonomy" id="946122"/>
    <lineage>
        <taxon>Eukaryota</taxon>
        <taxon>Fungi</taxon>
        <taxon>Dikarya</taxon>
        <taxon>Basidiomycota</taxon>
        <taxon>Agaricomycotina</taxon>
        <taxon>Agaricomycetes</taxon>
        <taxon>Agaricomycetidae</taxon>
        <taxon>Agaricales</taxon>
        <taxon>Pluteineae</taxon>
        <taxon>Amanitaceae</taxon>
        <taxon>Amanita</taxon>
    </lineage>
</organism>
<dbReference type="InterPro" id="IPR011990">
    <property type="entry name" value="TPR-like_helical_dom_sf"/>
</dbReference>
<feature type="compositionally biased region" description="Polar residues" evidence="8">
    <location>
        <begin position="235"/>
        <end position="250"/>
    </location>
</feature>
<feature type="region of interest" description="Disordered" evidence="8">
    <location>
        <begin position="231"/>
        <end position="326"/>
    </location>
</feature>
<keyword evidence="4" id="KW-0963">Cytoplasm</keyword>
<dbReference type="PROSITE" id="PS50005">
    <property type="entry name" value="TPR"/>
    <property type="match status" value="1"/>
</dbReference>
<dbReference type="Proteomes" id="UP000054549">
    <property type="component" value="Unassembled WGS sequence"/>
</dbReference>
<dbReference type="HOGENOM" id="CLU_020375_0_0_1"/>
<sequence>MSLKAELETWAAALKAYDEQDFEKALELFSAIADSSKILTNMGLIYATMGEHKLAIEKFQEATRLDQYLAIAYFQWGVSNFLLNNFQRAFDNFDDALHHLRGNQDINYEQLGLKFRLYAAEVVFNKGICQIYRGRVQDGLDTMDIASQIKVTEEHAVIDEAIRDRGDGYTVFSVPAGVIYRPSEKKLKNVVTKDYLGKAKLVAASDPSDIYTEFSGAARLRDGITPTGIYLEDSNPLSRSATVPSANSPTPREFDLVPKAASVAESSKRKLPNGPTDYRGRTPTNVADPPVPTRSKGASSSVSPTRTGKSRGLGNLSRGPSTKRAVPGVLNIPVDAALAPEQRVSDFYDNYLDPYGGIDPGQVCPPNSSSAPRSNAAQRDAVKSPLRSAPVGSSMRRKPARRKNHGRRPSYGHEEEEGYGSGEFEEIMYEMSKIRIKIHYRGEVRGMTLMADTTFAEFMEKVTFKFDKPLTGLGIKFMDEDGVQVSLRDESDFELAIETARETTRGRSEGKLEIWCTDL</sequence>
<dbReference type="STRING" id="946122.A0A0C2X0D8"/>
<evidence type="ECO:0000256" key="7">
    <source>
        <dbReference type="PROSITE-ProRule" id="PRU00339"/>
    </source>
</evidence>
<dbReference type="InParanoid" id="A0A0C2X0D8"/>
<feature type="compositionally biased region" description="Basic residues" evidence="8">
    <location>
        <begin position="395"/>
        <end position="410"/>
    </location>
</feature>
<evidence type="ECO:0000256" key="4">
    <source>
        <dbReference type="ARBA" id="ARBA00022490"/>
    </source>
</evidence>
<dbReference type="GO" id="GO:0005737">
    <property type="term" value="C:cytoplasm"/>
    <property type="evidence" value="ECO:0007669"/>
    <property type="project" value="UniProtKB-SubCell"/>
</dbReference>
<feature type="compositionally biased region" description="Polar residues" evidence="8">
    <location>
        <begin position="296"/>
        <end position="307"/>
    </location>
</feature>
<evidence type="ECO:0000256" key="3">
    <source>
        <dbReference type="ARBA" id="ARBA00022443"/>
    </source>
</evidence>
<evidence type="ECO:0000313" key="10">
    <source>
        <dbReference type="EMBL" id="KIL62586.1"/>
    </source>
</evidence>
<dbReference type="InterPro" id="IPR053793">
    <property type="entry name" value="PB1-like"/>
</dbReference>
<name>A0A0C2X0D8_AMAMK</name>
<dbReference type="SUPFAM" id="SSF54277">
    <property type="entry name" value="CAD &amp; PB1 domains"/>
    <property type="match status" value="1"/>
</dbReference>
<keyword evidence="6 7" id="KW-0802">TPR repeat</keyword>
<dbReference type="OrthoDB" id="9450131at2759"/>
<feature type="domain" description="PB1" evidence="9">
    <location>
        <begin position="433"/>
        <end position="519"/>
    </location>
</feature>
<dbReference type="InterPro" id="IPR019734">
    <property type="entry name" value="TPR_rpt"/>
</dbReference>
<evidence type="ECO:0000256" key="1">
    <source>
        <dbReference type="ARBA" id="ARBA00004496"/>
    </source>
</evidence>
<dbReference type="Pfam" id="PF00564">
    <property type="entry name" value="PB1"/>
    <property type="match status" value="1"/>
</dbReference>
<evidence type="ECO:0000256" key="8">
    <source>
        <dbReference type="SAM" id="MobiDB-lite"/>
    </source>
</evidence>
<comment type="similarity">
    <text evidence="2">Belongs to the NCF2/NOXA1 family.</text>
</comment>